<gene>
    <name evidence="2" type="ORF">AAEO59_16225</name>
</gene>
<evidence type="ECO:0000313" key="2">
    <source>
        <dbReference type="EMBL" id="MEL1242601.1"/>
    </source>
</evidence>
<dbReference type="Pfam" id="PF08818">
    <property type="entry name" value="DUF1801"/>
    <property type="match status" value="1"/>
</dbReference>
<accession>A0ABU9HR14</accession>
<comment type="caution">
    <text evidence="2">The sequence shown here is derived from an EMBL/GenBank/DDBJ whole genome shotgun (WGS) entry which is preliminary data.</text>
</comment>
<feature type="domain" description="YdhG-like" evidence="1">
    <location>
        <begin position="16"/>
        <end position="107"/>
    </location>
</feature>
<dbReference type="RefSeq" id="WP_341701792.1">
    <property type="nucleotide sequence ID" value="NZ_JBBYHU010000058.1"/>
</dbReference>
<sequence length="117" mass="13290">MNNVDEYIHSLSEETQKIAQQIRCIILNTAPDCDESISYGMPAYKTFGKPLIYLAAYKNHIGLYATPSGHSHFSKELANYKQGKGSVQFPLNSPIPYELIKQIVAFRLKENETNHEK</sequence>
<keyword evidence="3" id="KW-1185">Reference proteome</keyword>
<proteinExistence type="predicted"/>
<dbReference type="Gene3D" id="3.90.1150.200">
    <property type="match status" value="1"/>
</dbReference>
<evidence type="ECO:0000313" key="3">
    <source>
        <dbReference type="Proteomes" id="UP001398556"/>
    </source>
</evidence>
<dbReference type="InterPro" id="IPR014922">
    <property type="entry name" value="YdhG-like"/>
</dbReference>
<dbReference type="EMBL" id="JBBYHU010000058">
    <property type="protein sequence ID" value="MEL1242601.1"/>
    <property type="molecule type" value="Genomic_DNA"/>
</dbReference>
<organism evidence="2 3">
    <name type="scientific">Flavobacterium flavipallidum</name>
    <dbReference type="NCBI Taxonomy" id="3139140"/>
    <lineage>
        <taxon>Bacteria</taxon>
        <taxon>Pseudomonadati</taxon>
        <taxon>Bacteroidota</taxon>
        <taxon>Flavobacteriia</taxon>
        <taxon>Flavobacteriales</taxon>
        <taxon>Flavobacteriaceae</taxon>
        <taxon>Flavobacterium</taxon>
    </lineage>
</organism>
<dbReference type="SUPFAM" id="SSF159888">
    <property type="entry name" value="YdhG-like"/>
    <property type="match status" value="1"/>
</dbReference>
<reference evidence="2 3" key="1">
    <citation type="submission" date="2024-04" db="EMBL/GenBank/DDBJ databases">
        <title>Flavobacterium sp. DGU99 16S ribosomal RNA gene Genome sequencing and assembly.</title>
        <authorList>
            <person name="Park S."/>
        </authorList>
    </citation>
    <scope>NUCLEOTIDE SEQUENCE [LARGE SCALE GENOMIC DNA]</scope>
    <source>
        <strain evidence="2 3">DGU99</strain>
    </source>
</reference>
<protein>
    <submittedName>
        <fullName evidence="2">DUF1801 domain-containing protein</fullName>
    </submittedName>
</protein>
<name>A0ABU9HR14_9FLAO</name>
<evidence type="ECO:0000259" key="1">
    <source>
        <dbReference type="Pfam" id="PF08818"/>
    </source>
</evidence>
<dbReference type="Proteomes" id="UP001398556">
    <property type="component" value="Unassembled WGS sequence"/>
</dbReference>